<feature type="transmembrane region" description="Helical" evidence="1">
    <location>
        <begin position="34"/>
        <end position="54"/>
    </location>
</feature>
<feature type="transmembrane region" description="Helical" evidence="1">
    <location>
        <begin position="66"/>
        <end position="90"/>
    </location>
</feature>
<sequence>MDNFYFRLIALFCAVNGIGIVFSHVLEDLGIDDLAGAIGNLLLALITAYTYYLGKKAIHHPNHHRFFRTVYLSTFLKIVIYAGAMVGYAFTRATGFTRNTLILLLILYFIYSILETWALFHLARSSSGHQ</sequence>
<gene>
    <name evidence="2" type="ORF">BXY57_2126</name>
</gene>
<reference evidence="2 3" key="1">
    <citation type="submission" date="2017-11" db="EMBL/GenBank/DDBJ databases">
        <title>Genomic Encyclopedia of Archaeal and Bacterial Type Strains, Phase II (KMG-II): From Individual Species to Whole Genera.</title>
        <authorList>
            <person name="Goeker M."/>
        </authorList>
    </citation>
    <scope>NUCLEOTIDE SEQUENCE [LARGE SCALE GENOMIC DNA]</scope>
    <source>
        <strain evidence="2 3">DSM 27268</strain>
    </source>
</reference>
<feature type="transmembrane region" description="Helical" evidence="1">
    <location>
        <begin position="5"/>
        <end position="22"/>
    </location>
</feature>
<organism evidence="2 3">
    <name type="scientific">Thermoflavifilum aggregans</name>
    <dbReference type="NCBI Taxonomy" id="454188"/>
    <lineage>
        <taxon>Bacteria</taxon>
        <taxon>Pseudomonadati</taxon>
        <taxon>Bacteroidota</taxon>
        <taxon>Chitinophagia</taxon>
        <taxon>Chitinophagales</taxon>
        <taxon>Chitinophagaceae</taxon>
        <taxon>Thermoflavifilum</taxon>
    </lineage>
</organism>
<dbReference type="Proteomes" id="UP000230000">
    <property type="component" value="Unassembled WGS sequence"/>
</dbReference>
<keyword evidence="1" id="KW-0472">Membrane</keyword>
<keyword evidence="1" id="KW-1133">Transmembrane helix</keyword>
<keyword evidence="1" id="KW-0812">Transmembrane</keyword>
<dbReference type="OrthoDB" id="674037at2"/>
<protein>
    <submittedName>
        <fullName evidence="2">Uncharacterized protein</fullName>
    </submittedName>
</protein>
<dbReference type="AlphaFoldDB" id="A0A2M9CX65"/>
<evidence type="ECO:0000256" key="1">
    <source>
        <dbReference type="SAM" id="Phobius"/>
    </source>
</evidence>
<comment type="caution">
    <text evidence="2">The sequence shown here is derived from an EMBL/GenBank/DDBJ whole genome shotgun (WGS) entry which is preliminary data.</text>
</comment>
<name>A0A2M9CX65_9BACT</name>
<accession>A0A2M9CX65</accession>
<dbReference type="EMBL" id="PGFG01000001">
    <property type="protein sequence ID" value="PJJ76501.1"/>
    <property type="molecule type" value="Genomic_DNA"/>
</dbReference>
<evidence type="ECO:0000313" key="2">
    <source>
        <dbReference type="EMBL" id="PJJ76501.1"/>
    </source>
</evidence>
<keyword evidence="3" id="KW-1185">Reference proteome</keyword>
<dbReference type="RefSeq" id="WP_100314964.1">
    <property type="nucleotide sequence ID" value="NZ_PGFG01000001.1"/>
</dbReference>
<proteinExistence type="predicted"/>
<feature type="transmembrane region" description="Helical" evidence="1">
    <location>
        <begin position="102"/>
        <end position="123"/>
    </location>
</feature>
<evidence type="ECO:0000313" key="3">
    <source>
        <dbReference type="Proteomes" id="UP000230000"/>
    </source>
</evidence>